<gene>
    <name evidence="1" type="ORF">ArV2_gp03</name>
</gene>
<dbReference type="KEGG" id="vg:17776865"/>
<organism evidence="1 2">
    <name type="scientific">Arthrobacter phage vB_ArS-ArV2</name>
    <dbReference type="NCBI Taxonomy" id="1414742"/>
    <lineage>
        <taxon>Viruses</taxon>
        <taxon>Duplodnaviria</taxon>
        <taxon>Heunggongvirae</taxon>
        <taxon>Uroviricota</taxon>
        <taxon>Caudoviricetes</taxon>
        <taxon>Arvduovirus</taxon>
        <taxon>Arvduovirus ArV2</taxon>
    </lineage>
</organism>
<keyword evidence="2" id="KW-1185">Reference proteome</keyword>
<dbReference type="GeneID" id="17776865"/>
<evidence type="ECO:0000313" key="2">
    <source>
        <dbReference type="Proteomes" id="UP000018644"/>
    </source>
</evidence>
<reference evidence="1 2" key="1">
    <citation type="journal article" date="2014" name="PLoS ONE">
        <title>Isolation and Characterization of vB_ArS-ArV2 - First Arthrobacter sp. Infecting Bacteriophage with Completely Sequenced Genome.</title>
        <authorList>
            <person name="Simoliunas E."/>
            <person name="Kaliniene L."/>
            <person name="Stasilo M."/>
            <person name="Truncaite L."/>
            <person name="Zajanckauskaite A."/>
            <person name="Staniulis J."/>
            <person name="Nainys J."/>
            <person name="Kaupinis A."/>
            <person name="Valius M."/>
            <person name="Meskys R."/>
        </authorList>
    </citation>
    <scope>NUCLEOTIDE SEQUENCE [LARGE SCALE GENOMIC DNA]</scope>
</reference>
<sequence length="465" mass="50479">MLISPNGLTEEEGFVLRKLLEVYEAKQPRNTLRQVYFEGKNAFIDLGIAIPPEILSRIAPVMGWVETGVRALTDRSVLEGFVSLDGEDDPFGIDEVIAASKFLQFFSGATLSSAIHSCSFLRVDDMSGELRVRPHLADMSAAIWDSERMEIGAFLAILELRDGVPADMAMYLHEKIVRVQVGTSGRVSVERFANPLGRVSVSRLPHKPTLKRPFGHSRVTRPSMFFTDSALRVIVRSEVQGEGFAGPQYWLMGADAKAFAGNNRFKAVMGRVFGLTEDPKTQEVPDVKRFEGATPDAHIAHLRMYASLFAGDQRVPMSSLGIIQDNPSSAQAIYAAKEDLLVDANNANKAWGDGAVEALGMAVEWRDRAKPEGISNLSAVFTPVGTVSPTDKAVAFGQLAPHVPGLAESEVGLEYAGFSREQIVRLRGDIRKASISSFMDRVVAGQQPLSTRASEAAAAGSAQAE</sequence>
<dbReference type="Proteomes" id="UP000018644">
    <property type="component" value="Segment"/>
</dbReference>
<name>V5RBC3_9CAUD</name>
<evidence type="ECO:0000313" key="1">
    <source>
        <dbReference type="EMBL" id="AHB31614.1"/>
    </source>
</evidence>
<dbReference type="OrthoDB" id="3592at10239"/>
<dbReference type="EMBL" id="KF692088">
    <property type="protein sequence ID" value="AHB31614.1"/>
    <property type="molecule type" value="Genomic_DNA"/>
</dbReference>
<proteinExistence type="predicted"/>
<protein>
    <submittedName>
        <fullName evidence="1">Portal protein</fullName>
    </submittedName>
</protein>
<dbReference type="RefSeq" id="YP_008857874.1">
    <property type="nucleotide sequence ID" value="NC_022972.2"/>
</dbReference>
<accession>V5RBC3</accession>